<evidence type="ECO:0000313" key="2">
    <source>
        <dbReference type="Proteomes" id="UP000321436"/>
    </source>
</evidence>
<proteinExistence type="predicted"/>
<sequence>MEVAAQQFIRSLDTTLRAQACFSWEDNERFNWHFVPRERKGLPLKAMSPAQRDKAYRLLKICMSNSGYLKAQAIVANEEILRALEGRGTDDGYRDPGKYYFTVFGNPAPGKPWGWRMEGHHLSLNFSAVDKSLVAGTPAFMGANPAIVPDGPAKGRQILKEESSLAFDLLHSLDSGQLRQALIQEKAPADIITGNKRKAWLLDPPGLAYSHLTKAQQQQLKRIVAVYVDRYTKLMADILWKEITAAGWENLHFAWAGARQWGAGHYYRIQGPTFVIEYDNTQNNANHVHTAFRDLKNDFGEDMLQQHYERSHR</sequence>
<gene>
    <name evidence="1" type="ORF">CCY01nite_14350</name>
</gene>
<comment type="caution">
    <text evidence="1">The sequence shown here is derived from an EMBL/GenBank/DDBJ whole genome shotgun (WGS) entry which is preliminary data.</text>
</comment>
<name>A0A512RHJ9_9BACT</name>
<dbReference type="InterPro" id="IPR021889">
    <property type="entry name" value="DUF3500"/>
</dbReference>
<dbReference type="Proteomes" id="UP000321436">
    <property type="component" value="Unassembled WGS sequence"/>
</dbReference>
<dbReference type="AlphaFoldDB" id="A0A512RHJ9"/>
<dbReference type="EMBL" id="BKAU01000001">
    <property type="protein sequence ID" value="GEP95175.1"/>
    <property type="molecule type" value="Genomic_DNA"/>
</dbReference>
<dbReference type="PANTHER" id="PTHR37489:SF1">
    <property type="entry name" value="DUF3500 DOMAIN-CONTAINING PROTEIN"/>
    <property type="match status" value="1"/>
</dbReference>
<organism evidence="1 2">
    <name type="scientific">Chitinophaga cymbidii</name>
    <dbReference type="NCBI Taxonomy" id="1096750"/>
    <lineage>
        <taxon>Bacteria</taxon>
        <taxon>Pseudomonadati</taxon>
        <taxon>Bacteroidota</taxon>
        <taxon>Chitinophagia</taxon>
        <taxon>Chitinophagales</taxon>
        <taxon>Chitinophagaceae</taxon>
        <taxon>Chitinophaga</taxon>
    </lineage>
</organism>
<accession>A0A512RHJ9</accession>
<dbReference type="Pfam" id="PF12006">
    <property type="entry name" value="DUF3500"/>
    <property type="match status" value="1"/>
</dbReference>
<reference evidence="1 2" key="1">
    <citation type="submission" date="2019-07" db="EMBL/GenBank/DDBJ databases">
        <title>Whole genome shotgun sequence of Chitinophaga cymbidii NBRC 109752.</title>
        <authorList>
            <person name="Hosoyama A."/>
            <person name="Uohara A."/>
            <person name="Ohji S."/>
            <person name="Ichikawa N."/>
        </authorList>
    </citation>
    <scope>NUCLEOTIDE SEQUENCE [LARGE SCALE GENOMIC DNA]</scope>
    <source>
        <strain evidence="1 2">NBRC 109752</strain>
    </source>
</reference>
<protein>
    <recommendedName>
        <fullName evidence="3">DUF3500 domain-containing protein</fullName>
    </recommendedName>
</protein>
<keyword evidence="2" id="KW-1185">Reference proteome</keyword>
<dbReference type="PANTHER" id="PTHR37489">
    <property type="entry name" value="DUF3500 DOMAIN-CONTAINING PROTEIN"/>
    <property type="match status" value="1"/>
</dbReference>
<evidence type="ECO:0008006" key="3">
    <source>
        <dbReference type="Google" id="ProtNLM"/>
    </source>
</evidence>
<evidence type="ECO:0000313" key="1">
    <source>
        <dbReference type="EMBL" id="GEP95175.1"/>
    </source>
</evidence>